<dbReference type="EMBL" id="JPDN02000039">
    <property type="protein sequence ID" value="PON22280.1"/>
    <property type="molecule type" value="Genomic_DNA"/>
</dbReference>
<feature type="compositionally biased region" description="Polar residues" evidence="1">
    <location>
        <begin position="334"/>
        <end position="350"/>
    </location>
</feature>
<feature type="compositionally biased region" description="Low complexity" evidence="1">
    <location>
        <begin position="289"/>
        <end position="299"/>
    </location>
</feature>
<feature type="region of interest" description="Disordered" evidence="1">
    <location>
        <begin position="1"/>
        <end position="25"/>
    </location>
</feature>
<feature type="region of interest" description="Disordered" evidence="1">
    <location>
        <begin position="264"/>
        <end position="453"/>
    </location>
</feature>
<evidence type="ECO:0000256" key="1">
    <source>
        <dbReference type="SAM" id="MobiDB-lite"/>
    </source>
</evidence>
<sequence length="453" mass="51784">MARFDAPCPGNENTKNTQWSEAAPPGMRSPDHLWGEYWHRFNTFRIPLFDKEDYFRIAMTIAKDSRSIQEFDRKFEEHNKRRHKELRSMLKNMYWDLEETLPTRAVHSAASDAQNLGCLEHLVRLLNGYILDRKAEMESAKIVVEKQNHAEENSFQQERGLVFVQDETETLIREISQSPSADPKYEEYLRTGRMPDAWCSQPPQDIDWGYWHDKEYKARQVRHGESDFFTRTNIESLAGASDDAALHALNSDDDVPSIQRVPSLVSNDSRDLEEGNETATHDGQRRRSSISSKSSSTNSAKKRVRFDDDEDVNIHEPKRRKLENTLAHAETAPISPTTRTSFIQAANGSASRKRSRADDDEDDNGFKRQKIESLSHPPSSVSTDHIAGGDSEKVLEEQVPENNDGGRKRRKQKSKSPTSRAISSRNNLNTRSSRRAKSSTLWELDALGKPRST</sequence>
<organism evidence="2 3">
    <name type="scientific">Trichoderma gamsii</name>
    <dbReference type="NCBI Taxonomy" id="398673"/>
    <lineage>
        <taxon>Eukaryota</taxon>
        <taxon>Fungi</taxon>
        <taxon>Dikarya</taxon>
        <taxon>Ascomycota</taxon>
        <taxon>Pezizomycotina</taxon>
        <taxon>Sordariomycetes</taxon>
        <taxon>Hypocreomycetidae</taxon>
        <taxon>Hypocreales</taxon>
        <taxon>Hypocreaceae</taxon>
        <taxon>Trichoderma</taxon>
    </lineage>
</organism>
<dbReference type="AlphaFoldDB" id="A0A2P4ZDB1"/>
<feature type="compositionally biased region" description="Polar residues" evidence="1">
    <location>
        <begin position="11"/>
        <end position="20"/>
    </location>
</feature>
<dbReference type="RefSeq" id="XP_018663162.1">
    <property type="nucleotide sequence ID" value="XM_018803789.1"/>
</dbReference>
<protein>
    <submittedName>
        <fullName evidence="2">Uncharacterized protein</fullName>
    </submittedName>
</protein>
<comment type="caution">
    <text evidence="2">The sequence shown here is derived from an EMBL/GenBank/DDBJ whole genome shotgun (WGS) entry which is preliminary data.</text>
</comment>
<dbReference type="Proteomes" id="UP000054821">
    <property type="component" value="Unassembled WGS sequence"/>
</dbReference>
<evidence type="ECO:0000313" key="3">
    <source>
        <dbReference type="Proteomes" id="UP000054821"/>
    </source>
</evidence>
<accession>A0A2P4ZDB1</accession>
<feature type="compositionally biased region" description="Low complexity" evidence="1">
    <location>
        <begin position="415"/>
        <end position="431"/>
    </location>
</feature>
<name>A0A2P4ZDB1_9HYPO</name>
<dbReference type="GeneID" id="29983872"/>
<gene>
    <name evidence="2" type="ORF">TGAM01_v208763</name>
</gene>
<reference evidence="2 3" key="1">
    <citation type="journal article" date="2016" name="Genome Announc.">
        <title>Draft Whole-Genome Sequence of Trichoderma gamsii T6085, a Promising Biocontrol Agent of Fusarium Head Blight on Wheat.</title>
        <authorList>
            <person name="Baroncelli R."/>
            <person name="Zapparata A."/>
            <person name="Piaggeschi G."/>
            <person name="Sarrocco S."/>
            <person name="Vannacci G."/>
        </authorList>
    </citation>
    <scope>NUCLEOTIDE SEQUENCE [LARGE SCALE GENOMIC DNA]</scope>
    <source>
        <strain evidence="2 3">T6085</strain>
    </source>
</reference>
<evidence type="ECO:0000313" key="2">
    <source>
        <dbReference type="EMBL" id="PON22280.1"/>
    </source>
</evidence>
<feature type="compositionally biased region" description="Basic and acidic residues" evidence="1">
    <location>
        <begin position="268"/>
        <end position="285"/>
    </location>
</feature>
<feature type="compositionally biased region" description="Basic and acidic residues" evidence="1">
    <location>
        <begin position="364"/>
        <end position="373"/>
    </location>
</feature>
<keyword evidence="3" id="KW-1185">Reference proteome</keyword>
<proteinExistence type="predicted"/>